<reference evidence="5 6" key="1">
    <citation type="journal article" date="2014" name="Genome Announc.">
        <title>Genome Sequence of Lactobacillus fabifermentans Strain T30PCM01, Isolated from Fermenting Grape Marc.</title>
        <authorList>
            <person name="Treu L."/>
            <person name="Vendramin V."/>
            <person name="Bovo B."/>
            <person name="Giacomini A."/>
            <person name="Corich V."/>
            <person name="Campanaro S."/>
        </authorList>
    </citation>
    <scope>NUCLEOTIDE SEQUENCE [LARGE SCALE GENOMIC DNA]</scope>
    <source>
        <strain evidence="5 6">T30PCM01</strain>
    </source>
</reference>
<dbReference type="InterPro" id="IPR021759">
    <property type="entry name" value="WxLIP_HBD"/>
</dbReference>
<keyword evidence="2" id="KW-0732">Signal</keyword>
<evidence type="ECO:0000313" key="6">
    <source>
        <dbReference type="Proteomes" id="UP000019247"/>
    </source>
</evidence>
<dbReference type="EMBL" id="AWWK01000063">
    <property type="protein sequence ID" value="ETY73382.1"/>
    <property type="molecule type" value="Genomic_DNA"/>
</dbReference>
<name>W6T5Q5_9LACO</name>
<proteinExistence type="predicted"/>
<keyword evidence="1" id="KW-1133">Transmembrane helix</keyword>
<organism evidence="5 6">
    <name type="scientific">Lactiplantibacillus fabifermentans T30PCM01</name>
    <dbReference type="NCBI Taxonomy" id="1400520"/>
    <lineage>
        <taxon>Bacteria</taxon>
        <taxon>Bacillati</taxon>
        <taxon>Bacillota</taxon>
        <taxon>Bacilli</taxon>
        <taxon>Lactobacillales</taxon>
        <taxon>Lactobacillaceae</taxon>
        <taxon>Lactiplantibacillus</taxon>
    </lineage>
</organism>
<keyword evidence="1" id="KW-0472">Membrane</keyword>
<evidence type="ECO:0000259" key="3">
    <source>
        <dbReference type="Pfam" id="PF06030"/>
    </source>
</evidence>
<gene>
    <name evidence="5" type="ORF">LFAB_12835</name>
</gene>
<dbReference type="PATRIC" id="fig|1400520.3.peg.2508"/>
<evidence type="ECO:0000313" key="5">
    <source>
        <dbReference type="EMBL" id="ETY73382.1"/>
    </source>
</evidence>
<dbReference type="HOGENOM" id="CLU_051987_1_0_9"/>
<dbReference type="OrthoDB" id="2365961at2"/>
<feature type="domain" description="WxL Interacting Protein peptidoglycan binding" evidence="3">
    <location>
        <begin position="34"/>
        <end position="152"/>
    </location>
</feature>
<dbReference type="Pfam" id="PF06030">
    <property type="entry name" value="WxLIP_PGBD"/>
    <property type="match status" value="1"/>
</dbReference>
<keyword evidence="1" id="KW-0812">Transmembrane</keyword>
<protein>
    <submittedName>
        <fullName evidence="5">Cell surface protein</fullName>
    </submittedName>
</protein>
<dbReference type="Pfam" id="PF11797">
    <property type="entry name" value="WxLIP_HBD"/>
    <property type="match status" value="1"/>
</dbReference>
<sequence>MISRVKLTIFTAIIVLMAIFTGAQAATSNNTVGFEVEPVASSYQVNSKVSYFDLKLKPGQKTNIAVKVKNTSGKALTINTSAATATTNINGVVEYKEVKADKSIDLPANLSKLMTTKTPKIKLKKGETKTVTYQVQMPKKAFTGQLAGGISFLKKADKTKSKSAMGVKNQYSYTIAVVLHGKKDLTKNRLTLGQVKASQNNGRNAISLAFENHTAAFLNQVKTNVKIYHRNGSKVVYHQTNAHEQIAPNSIYKFPLQVGDTALKPGKYTAKIKVTSKKQHWEFTRNFTITAAEADKLNQNATIQHHNWWLWIGLALLLLLLILLLIWYLRRKQKRIKELEKQLEDKQ</sequence>
<evidence type="ECO:0000259" key="4">
    <source>
        <dbReference type="Pfam" id="PF11797"/>
    </source>
</evidence>
<feature type="domain" description="WxL Interacting Protein host binding" evidence="4">
    <location>
        <begin position="163"/>
        <end position="299"/>
    </location>
</feature>
<dbReference type="eggNOG" id="COG4072">
    <property type="taxonomic scope" value="Bacteria"/>
</dbReference>
<evidence type="ECO:0000256" key="1">
    <source>
        <dbReference type="SAM" id="Phobius"/>
    </source>
</evidence>
<dbReference type="Proteomes" id="UP000019247">
    <property type="component" value="Unassembled WGS sequence"/>
</dbReference>
<dbReference type="InterPro" id="IPR010317">
    <property type="entry name" value="WxLIP_PGBD"/>
</dbReference>
<dbReference type="STRING" id="1400520.LFAB_12835"/>
<evidence type="ECO:0000256" key="2">
    <source>
        <dbReference type="SAM" id="SignalP"/>
    </source>
</evidence>
<accession>W6T5Q5</accession>
<dbReference type="RefSeq" id="WP_033614397.1">
    <property type="nucleotide sequence ID" value="NZ_KK036514.1"/>
</dbReference>
<comment type="caution">
    <text evidence="5">The sequence shown here is derived from an EMBL/GenBank/DDBJ whole genome shotgun (WGS) entry which is preliminary data.</text>
</comment>
<feature type="transmembrane region" description="Helical" evidence="1">
    <location>
        <begin position="308"/>
        <end position="329"/>
    </location>
</feature>
<dbReference type="AlphaFoldDB" id="W6T5Q5"/>
<feature type="signal peptide" evidence="2">
    <location>
        <begin position="1"/>
        <end position="25"/>
    </location>
</feature>
<feature type="chain" id="PRO_5004883143" evidence="2">
    <location>
        <begin position="26"/>
        <end position="347"/>
    </location>
</feature>